<dbReference type="RefSeq" id="WP_138858177.1">
    <property type="nucleotide sequence ID" value="NZ_CP040709.1"/>
</dbReference>
<organism evidence="2 3">
    <name type="scientific">Inhella inkyongensis</name>
    <dbReference type="NCBI Taxonomy" id="392593"/>
    <lineage>
        <taxon>Bacteria</taxon>
        <taxon>Pseudomonadati</taxon>
        <taxon>Pseudomonadota</taxon>
        <taxon>Betaproteobacteria</taxon>
        <taxon>Burkholderiales</taxon>
        <taxon>Sphaerotilaceae</taxon>
        <taxon>Inhella</taxon>
    </lineage>
</organism>
<accession>A0A840RXR5</accession>
<evidence type="ECO:0000256" key="1">
    <source>
        <dbReference type="SAM" id="MobiDB-lite"/>
    </source>
</evidence>
<dbReference type="Proteomes" id="UP000554837">
    <property type="component" value="Unassembled WGS sequence"/>
</dbReference>
<dbReference type="OrthoDB" id="115149at2"/>
<sequence>MKNPLWMCAAVLALPVQAHEMELQLRPLVAEMAQLQQQVEREVQAAMEGFKLMQHRVIELEGLGHLGSLGHLGQEKVVKGAPYCADAVHESIQPLADGNRIVKRQSTRLCRDGEGRTRREVQRGDSKLVYLNDPVAKEAWVLDPERKSARQLFSAKRWHFGHAGEWSDWGREMAQRMREHFKDLPEPPKAPAAPTAPAAPKAPGEGEPAVVIETDVLIKQGEGEPKRNQERRVYKLSDLKNLPAMPPMPPLPALPEFGFAPQWQQFAPRGEAVQTALPAKEIEGLKVNGERSTWTIAAGKIGNEKPIVITREVWTSPELMLTVHSRDFDPRSGETVYRLEKLKRGEPDAALMKPPADYSRRSSLPTPRTPGTPKAPASAPTALKA</sequence>
<feature type="compositionally biased region" description="Low complexity" evidence="1">
    <location>
        <begin position="192"/>
        <end position="206"/>
    </location>
</feature>
<dbReference type="AlphaFoldDB" id="A0A840RXR5"/>
<reference evidence="2 3" key="1">
    <citation type="submission" date="2020-08" db="EMBL/GenBank/DDBJ databases">
        <title>Genomic Encyclopedia of Type Strains, Phase IV (KMG-IV): sequencing the most valuable type-strain genomes for metagenomic binning, comparative biology and taxonomic classification.</title>
        <authorList>
            <person name="Goeker M."/>
        </authorList>
    </citation>
    <scope>NUCLEOTIDE SEQUENCE [LARGE SCALE GENOMIC DNA]</scope>
    <source>
        <strain evidence="2 3">DSM 23958</strain>
    </source>
</reference>
<gene>
    <name evidence="2" type="ORF">HNQ51_000008</name>
</gene>
<dbReference type="EMBL" id="JACHHO010000001">
    <property type="protein sequence ID" value="MBB5202715.1"/>
    <property type="molecule type" value="Genomic_DNA"/>
</dbReference>
<name>A0A840RXR5_9BURK</name>
<feature type="region of interest" description="Disordered" evidence="1">
    <location>
        <begin position="339"/>
        <end position="385"/>
    </location>
</feature>
<protein>
    <submittedName>
        <fullName evidence="2">Uncharacterized protein</fullName>
    </submittedName>
</protein>
<keyword evidence="3" id="KW-1185">Reference proteome</keyword>
<evidence type="ECO:0000313" key="3">
    <source>
        <dbReference type="Proteomes" id="UP000554837"/>
    </source>
</evidence>
<comment type="caution">
    <text evidence="2">The sequence shown here is derived from an EMBL/GenBank/DDBJ whole genome shotgun (WGS) entry which is preliminary data.</text>
</comment>
<feature type="region of interest" description="Disordered" evidence="1">
    <location>
        <begin position="183"/>
        <end position="206"/>
    </location>
</feature>
<evidence type="ECO:0000313" key="2">
    <source>
        <dbReference type="EMBL" id="MBB5202715.1"/>
    </source>
</evidence>
<proteinExistence type="predicted"/>